<dbReference type="Gene3D" id="3.20.20.30">
    <property type="entry name" value="Luciferase-like domain"/>
    <property type="match status" value="1"/>
</dbReference>
<gene>
    <name evidence="3" type="ORF">O1G22_12325</name>
</gene>
<dbReference type="SUPFAM" id="SSF51679">
    <property type="entry name" value="Bacterial luciferase-like"/>
    <property type="match status" value="1"/>
</dbReference>
<dbReference type="InterPro" id="IPR019949">
    <property type="entry name" value="CmoO-like"/>
</dbReference>
<dbReference type="InterPro" id="IPR036661">
    <property type="entry name" value="Luciferase-like_sf"/>
</dbReference>
<feature type="domain" description="Luciferase-like" evidence="2">
    <location>
        <begin position="1"/>
        <end position="283"/>
    </location>
</feature>
<dbReference type="NCBIfam" id="TIGR03558">
    <property type="entry name" value="oxido_grp_1"/>
    <property type="match status" value="1"/>
</dbReference>
<evidence type="ECO:0000256" key="1">
    <source>
        <dbReference type="ARBA" id="ARBA00007789"/>
    </source>
</evidence>
<dbReference type="EMBL" id="CP115300">
    <property type="protein sequence ID" value="WBO63557.1"/>
    <property type="molecule type" value="Genomic_DNA"/>
</dbReference>
<organism evidence="3 4">
    <name type="scientific">Streptomyces camelliae</name>
    <dbReference type="NCBI Taxonomy" id="3004093"/>
    <lineage>
        <taxon>Bacteria</taxon>
        <taxon>Bacillati</taxon>
        <taxon>Actinomycetota</taxon>
        <taxon>Actinomycetes</taxon>
        <taxon>Kitasatosporales</taxon>
        <taxon>Streptomycetaceae</taxon>
        <taxon>Streptomyces</taxon>
    </lineage>
</organism>
<keyword evidence="4" id="KW-1185">Reference proteome</keyword>
<evidence type="ECO:0000313" key="4">
    <source>
        <dbReference type="Proteomes" id="UP001212326"/>
    </source>
</evidence>
<comment type="similarity">
    <text evidence="1">To bacterial alkanal monooxygenase alpha and beta chains.</text>
</comment>
<keyword evidence="3" id="KW-0560">Oxidoreductase</keyword>
<name>A0ABY7P1F0_9ACTN</name>
<evidence type="ECO:0000259" key="2">
    <source>
        <dbReference type="Pfam" id="PF00296"/>
    </source>
</evidence>
<reference evidence="3 4" key="1">
    <citation type="submission" date="2022-12" db="EMBL/GenBank/DDBJ databases">
        <authorList>
            <person name="Mo P."/>
        </authorList>
    </citation>
    <scope>NUCLEOTIDE SEQUENCE [LARGE SCALE GENOMIC DNA]</scope>
    <source>
        <strain evidence="3 4">HUAS 2-6</strain>
    </source>
</reference>
<dbReference type="Pfam" id="PF00296">
    <property type="entry name" value="Bac_luciferase"/>
    <property type="match status" value="1"/>
</dbReference>
<dbReference type="GO" id="GO:0016491">
    <property type="term" value="F:oxidoreductase activity"/>
    <property type="evidence" value="ECO:0007669"/>
    <property type="project" value="UniProtKB-KW"/>
</dbReference>
<dbReference type="Proteomes" id="UP001212326">
    <property type="component" value="Chromosome"/>
</dbReference>
<protein>
    <submittedName>
        <fullName evidence="3">MsnO8 family LLM class oxidoreductase</fullName>
        <ecNumber evidence="3">1.-.-.-</ecNumber>
    </submittedName>
</protein>
<dbReference type="PANTHER" id="PTHR30137:SF6">
    <property type="entry name" value="LUCIFERASE-LIKE MONOOXYGENASE"/>
    <property type="match status" value="1"/>
</dbReference>
<proteinExistence type="predicted"/>
<dbReference type="PANTHER" id="PTHR30137">
    <property type="entry name" value="LUCIFERASE-LIKE MONOOXYGENASE"/>
    <property type="match status" value="1"/>
</dbReference>
<dbReference type="EC" id="1.-.-.-" evidence="3"/>
<dbReference type="InterPro" id="IPR050766">
    <property type="entry name" value="Bact_Lucif_Oxidored"/>
</dbReference>
<dbReference type="InterPro" id="IPR011251">
    <property type="entry name" value="Luciferase-like_dom"/>
</dbReference>
<sequence length="329" mass="34430">MRVSVLDQSPVGEGHTGADALRASLELARHADRLGFDRYWVAEHHRSPGFAGSAPEMLAGAILSATDRIRVGTGGVLLPRYPALKVAEVFGVLATLHPGRVDMGIGRAGGPAADFPARLRELSSLLRLPGGADLYPEALTAVPPVPPELWLLGASAGSAAAAGELGVGFAFAHFLVPGPSARALQAYRAAHTAATGVEGHGGLLAVRAVVADTQARADELAQAMLLWRARKDLGDDQPLPSAETVRRHRWTGLESERAAHHARSVIHGTPEDVVPRLRALAEANGVRELMVNTLTQDPADRVRSYQLLAEGFELSGTRSGASVVAAAAG</sequence>
<accession>A0ABY7P1F0</accession>
<dbReference type="RefSeq" id="WP_270081413.1">
    <property type="nucleotide sequence ID" value="NZ_CP115300.1"/>
</dbReference>
<evidence type="ECO:0000313" key="3">
    <source>
        <dbReference type="EMBL" id="WBO63557.1"/>
    </source>
</evidence>